<sequence length="379" mass="40228">MTKTTTTPTIPAAAATDVVITDRGGIIENRHLVHAAVVDSTTGSLLYATGNPHRPTLFRSAAKPAQALAILETGGFDACGFSSADLALVCASHSSEPRHVQRARAMLERVDNPALREDALRCGGHPAVSESVNREWIKKDFVPGPLCNNCSGKHVGMIAGARALGAEVGSYHLPEHPMQVRVRRVVEELCGGGGEEDGVEVRWATDGCNLPAPAAPLHTLARNYAVFAAAADEVAAAGETGDVEVDARKRHMARIFNAMARHPEQVGGEGRFCTVLMEAFGGALIGKIGADGCYGVGVRTSEQTKRLGAEGAIGIAVKIEDGSIEILYAVVAELLEQLQIGTPEMRQKLAVFHHLKRLNTAQVVTGKVSLPFKVRPWCN</sequence>
<dbReference type="AlphaFoldDB" id="A0A5N5D819"/>
<dbReference type="Proteomes" id="UP000325902">
    <property type="component" value="Unassembled WGS sequence"/>
</dbReference>
<gene>
    <name evidence="1" type="ORF">DBV05_g7581</name>
</gene>
<reference evidence="1 2" key="1">
    <citation type="journal article" date="2019" name="Sci. Rep.">
        <title>A multi-omics analysis of the grapevine pathogen Lasiodiplodia theobromae reveals that temperature affects the expression of virulence- and pathogenicity-related genes.</title>
        <authorList>
            <person name="Felix C."/>
            <person name="Meneses R."/>
            <person name="Goncalves M.F.M."/>
            <person name="Tilleman L."/>
            <person name="Duarte A.S."/>
            <person name="Jorrin-Novo J.V."/>
            <person name="Van de Peer Y."/>
            <person name="Deforce D."/>
            <person name="Van Nieuwerburgh F."/>
            <person name="Esteves A.C."/>
            <person name="Alves A."/>
        </authorList>
    </citation>
    <scope>NUCLEOTIDE SEQUENCE [LARGE SCALE GENOMIC DNA]</scope>
    <source>
        <strain evidence="1 2">LA-SOL3</strain>
    </source>
</reference>
<name>A0A5N5D819_9PEZI</name>
<accession>A0A5N5D819</accession>
<organism evidence="1 2">
    <name type="scientific">Lasiodiplodia theobromae</name>
    <dbReference type="NCBI Taxonomy" id="45133"/>
    <lineage>
        <taxon>Eukaryota</taxon>
        <taxon>Fungi</taxon>
        <taxon>Dikarya</taxon>
        <taxon>Ascomycota</taxon>
        <taxon>Pezizomycotina</taxon>
        <taxon>Dothideomycetes</taxon>
        <taxon>Dothideomycetes incertae sedis</taxon>
        <taxon>Botryosphaeriales</taxon>
        <taxon>Botryosphaeriaceae</taxon>
        <taxon>Lasiodiplodia</taxon>
    </lineage>
</organism>
<dbReference type="EMBL" id="VCHE01000053">
    <property type="protein sequence ID" value="KAB2573791.1"/>
    <property type="molecule type" value="Genomic_DNA"/>
</dbReference>
<dbReference type="PANTHER" id="PTHR42110:SF1">
    <property type="entry name" value="L-ASPARAGINASE, PUTATIVE (AFU_ORTHOLOGUE AFUA_3G11890)-RELATED"/>
    <property type="match status" value="1"/>
</dbReference>
<keyword evidence="2" id="KW-1185">Reference proteome</keyword>
<dbReference type="OrthoDB" id="2588474at2759"/>
<evidence type="ECO:0008006" key="3">
    <source>
        <dbReference type="Google" id="ProtNLM"/>
    </source>
</evidence>
<dbReference type="PANTHER" id="PTHR42110">
    <property type="entry name" value="L-ASPARAGINASE, PUTATIVE (AFU_ORTHOLOGUE AFUA_3G11890)-RELATED"/>
    <property type="match status" value="1"/>
</dbReference>
<dbReference type="InterPro" id="IPR010349">
    <property type="entry name" value="Asparaginase_II"/>
</dbReference>
<evidence type="ECO:0000313" key="1">
    <source>
        <dbReference type="EMBL" id="KAB2573791.1"/>
    </source>
</evidence>
<dbReference type="Pfam" id="PF06089">
    <property type="entry name" value="Asparaginase_II"/>
    <property type="match status" value="1"/>
</dbReference>
<proteinExistence type="predicted"/>
<protein>
    <recommendedName>
        <fullName evidence="3">Asparaginase</fullName>
    </recommendedName>
</protein>
<evidence type="ECO:0000313" key="2">
    <source>
        <dbReference type="Proteomes" id="UP000325902"/>
    </source>
</evidence>
<comment type="caution">
    <text evidence="1">The sequence shown here is derived from an EMBL/GenBank/DDBJ whole genome shotgun (WGS) entry which is preliminary data.</text>
</comment>